<dbReference type="OrthoDB" id="5906508at2"/>
<evidence type="ECO:0000313" key="2">
    <source>
        <dbReference type="EMBL" id="SON53213.1"/>
    </source>
</evidence>
<dbReference type="Pfam" id="PF02698">
    <property type="entry name" value="DUF218"/>
    <property type="match status" value="1"/>
</dbReference>
<dbReference type="KEGG" id="vta:B1602"/>
<proteinExistence type="predicted"/>
<dbReference type="GO" id="GO:0005886">
    <property type="term" value="C:plasma membrane"/>
    <property type="evidence" value="ECO:0007669"/>
    <property type="project" value="TreeGrafter"/>
</dbReference>
<dbReference type="AlphaFoldDB" id="A0A2N8ZMS0"/>
<accession>A0A2N8ZMS0</accession>
<dbReference type="EMBL" id="LT960612">
    <property type="protein sequence ID" value="SON53213.1"/>
    <property type="molecule type" value="Genomic_DNA"/>
</dbReference>
<organism evidence="2 3">
    <name type="scientific">Vibrio tapetis subsp. tapetis</name>
    <dbReference type="NCBI Taxonomy" id="1671868"/>
    <lineage>
        <taxon>Bacteria</taxon>
        <taxon>Pseudomonadati</taxon>
        <taxon>Pseudomonadota</taxon>
        <taxon>Gammaproteobacteria</taxon>
        <taxon>Vibrionales</taxon>
        <taxon>Vibrionaceae</taxon>
        <taxon>Vibrio</taxon>
    </lineage>
</organism>
<dbReference type="Proteomes" id="UP000235828">
    <property type="component" value="Chromosome B"/>
</dbReference>
<sequence>MKIEHLVIVLGKRLQNNELTAEGRSRVDAVIDYISSTNMDRTLISFCGGITGRQVRSEASAMHEYYVNLASALNLNVADIPVLLEQKSTSTIENIRHLASEIIESDFKLEQKEIKVTFISNAYHLERIFEIQQYLDEQGLLKTLKATCLDAGLKLNIPYQLEQHVCVPYPKKTTQADLFLAIEALTTYRVYLEGVVATSFTRQLADVRRQPLNIALSAFERVDLILRSLPNLQSADELSEKCAVLRQILPILKQCVQATHHEASLSCHAHWLAVLDVNLTMLNRLLDPETEPQSRWWR</sequence>
<dbReference type="InterPro" id="IPR051599">
    <property type="entry name" value="Cell_Envelope_Assoc"/>
</dbReference>
<keyword evidence="3" id="KW-1185">Reference proteome</keyword>
<evidence type="ECO:0000259" key="1">
    <source>
        <dbReference type="Pfam" id="PF02698"/>
    </source>
</evidence>
<reference evidence="2 3" key="1">
    <citation type="submission" date="2017-10" db="EMBL/GenBank/DDBJ databases">
        <authorList>
            <person name="Banno H."/>
            <person name="Chua N.-H."/>
        </authorList>
    </citation>
    <scope>NUCLEOTIDE SEQUENCE [LARGE SCALE GENOMIC DNA]</scope>
    <source>
        <strain evidence="2">Vibrio tapetis CECT4600</strain>
    </source>
</reference>
<dbReference type="InterPro" id="IPR003848">
    <property type="entry name" value="DUF218"/>
</dbReference>
<dbReference type="PANTHER" id="PTHR30336:SF20">
    <property type="entry name" value="DUF218 DOMAIN-CONTAINING PROTEIN"/>
    <property type="match status" value="1"/>
</dbReference>
<protein>
    <recommendedName>
        <fullName evidence="1">DUF218 domain-containing protein</fullName>
    </recommendedName>
</protein>
<dbReference type="PANTHER" id="PTHR30336">
    <property type="entry name" value="INNER MEMBRANE PROTEIN, PROBABLE PERMEASE"/>
    <property type="match status" value="1"/>
</dbReference>
<name>A0A2N8ZMS0_9VIBR</name>
<feature type="domain" description="DUF218" evidence="1">
    <location>
        <begin position="6"/>
        <end position="134"/>
    </location>
</feature>
<evidence type="ECO:0000313" key="3">
    <source>
        <dbReference type="Proteomes" id="UP000235828"/>
    </source>
</evidence>
<dbReference type="RefSeq" id="WP_102525531.1">
    <property type="nucleotide sequence ID" value="NZ_LT960612.1"/>
</dbReference>
<dbReference type="CDD" id="cd06259">
    <property type="entry name" value="YdcF-like"/>
    <property type="match status" value="1"/>
</dbReference>
<gene>
    <name evidence="2" type="ORF">VTAP4600_B1602</name>
</gene>